<gene>
    <name evidence="1" type="ORF">JHL16_31200</name>
</gene>
<comment type="caution">
    <text evidence="1">The sequence shown here is derived from an EMBL/GenBank/DDBJ whole genome shotgun (WGS) entry which is preliminary data.</text>
</comment>
<dbReference type="EMBL" id="JAENHL010000008">
    <property type="protein sequence ID" value="MBK1870874.1"/>
    <property type="molecule type" value="Genomic_DNA"/>
</dbReference>
<evidence type="ECO:0000313" key="1">
    <source>
        <dbReference type="EMBL" id="MBK1870874.1"/>
    </source>
</evidence>
<organism evidence="1 2">
    <name type="scientific">Taklimakanibacter albus</name>
    <dbReference type="NCBI Taxonomy" id="2800327"/>
    <lineage>
        <taxon>Bacteria</taxon>
        <taxon>Pseudomonadati</taxon>
        <taxon>Pseudomonadota</taxon>
        <taxon>Alphaproteobacteria</taxon>
        <taxon>Hyphomicrobiales</taxon>
        <taxon>Aestuariivirgaceae</taxon>
        <taxon>Taklimakanibacter</taxon>
    </lineage>
</organism>
<proteinExistence type="predicted"/>
<protein>
    <submittedName>
        <fullName evidence="1">Transporter substrate-binding domain-containing protein</fullName>
    </submittedName>
</protein>
<evidence type="ECO:0000313" key="2">
    <source>
        <dbReference type="Proteomes" id="UP000616151"/>
    </source>
</evidence>
<keyword evidence="2" id="KW-1185">Reference proteome</keyword>
<dbReference type="Proteomes" id="UP000616151">
    <property type="component" value="Unassembled WGS sequence"/>
</dbReference>
<sequence>MFRDSFAVRSALLAFLLAASATGPASLWAQDQAAITASTTEETPPLPRFRHIDLAGKPTSFTRESVIVLVDDDFAPFSYAGAAGEAKGIAVETAEAVCAELRTKCNVVLMPWEKLSGGASNSGGVVAGLRLDDKTLSQFQPTRPIYRAIGRFVARKDNELTAITPDELDGKRIAVIGGSGYETWLTRNFADAEIVPFPTLGEAEDALRGAKVDLLFGDGLQLVYWMRGEASQNCCKYIEGAYYDNALFSRPYVFLVRRGDDELRQAFDYALDQLQESGSYARIFGRYIPGRFW</sequence>
<reference evidence="1" key="1">
    <citation type="submission" date="2021-01" db="EMBL/GenBank/DDBJ databases">
        <authorList>
            <person name="Sun Q."/>
        </authorList>
    </citation>
    <scope>NUCLEOTIDE SEQUENCE</scope>
    <source>
        <strain evidence="1">YIM B02566</strain>
    </source>
</reference>
<accession>A0ACC5RE53</accession>
<name>A0ACC5RE53_9HYPH</name>